<dbReference type="PANTHER" id="PTHR24269">
    <property type="entry name" value="KREMEN PROTEIN"/>
    <property type="match status" value="1"/>
</dbReference>
<keyword evidence="4 8" id="KW-1133">Transmembrane helix</keyword>
<dbReference type="Proteomes" id="UP000683360">
    <property type="component" value="Unassembled WGS sequence"/>
</dbReference>
<evidence type="ECO:0000256" key="7">
    <source>
        <dbReference type="SAM" id="MobiDB-lite"/>
    </source>
</evidence>
<sequence length="670" mass="76495">MYDYPNPPWDQSDQTMDKCMRYCKRRGFIYSGLEFKTQCFCGSVDPRRISGYSLRSNSECNMPCGGQSRETCGGEWRLTIYKDCSVLQPYPAHCSDIDCTSSSNKWCVRCTDSLYYKLIGHTCIAIIKPSLDHCQIIAVAKDGSKCSSNSGSVQCIQQKDFYGRFQLNHLEIDFQAVFKIPKVTISRPNFISRELFGITDVEISMEKITVSGNQKDLGTTSYKSDSFSKYPQPIYENDIAVIFVQESLKNGERICLTFRVQAGGYFVSKDLTTNTERQVPYDKIETSHTLCYIYDNIPPKHCAEDHSCRSNPLILSRRLSASRNITVQFQGWIDPNMNIGSGIESYEITVSEVKHISSMIQLRDTKVIHILNIYPSDNRTSVHIELPPKTPMLYVVLLTVKDKANNIRQARRFVLYDNSSVIVVSLGHSFNITEVKNHNKSSQLCISWKNRFFNNKFKLNNFLDPIRPETAINGIYDQKVGLLPINGTKNVNGLTAFYFTFMRNNENVYTGKLQEISHQSVCLTSEIKDGDIITFHLKIEDIMNHTLNDSVTVYIKHITVTQTKETSHDQIIGIVTGGILSVVIVLLLIIVIVQHKRLTEKKATATSHDRYKETYESPGTRERQSNVYDDVSPEASNSIYESIRLKPKSTIHEIFDKENGIKRYSKIYIW</sequence>
<evidence type="ECO:0000256" key="5">
    <source>
        <dbReference type="ARBA" id="ARBA00023136"/>
    </source>
</evidence>
<feature type="domain" description="WSC" evidence="9">
    <location>
        <begin position="1"/>
        <end position="84"/>
    </location>
</feature>
<keyword evidence="2 8" id="KW-0812">Transmembrane</keyword>
<dbReference type="AlphaFoldDB" id="A0A8S3PSK2"/>
<evidence type="ECO:0000256" key="6">
    <source>
        <dbReference type="ARBA" id="ARBA00023180"/>
    </source>
</evidence>
<dbReference type="GO" id="GO:0005886">
    <property type="term" value="C:plasma membrane"/>
    <property type="evidence" value="ECO:0007669"/>
    <property type="project" value="TreeGrafter"/>
</dbReference>
<evidence type="ECO:0000256" key="8">
    <source>
        <dbReference type="SAM" id="Phobius"/>
    </source>
</evidence>
<dbReference type="PANTHER" id="PTHR24269:SF16">
    <property type="entry name" value="PROTEIN SLG1"/>
    <property type="match status" value="1"/>
</dbReference>
<keyword evidence="11" id="KW-1185">Reference proteome</keyword>
<dbReference type="SMART" id="SM00321">
    <property type="entry name" value="WSC"/>
    <property type="match status" value="1"/>
</dbReference>
<dbReference type="InterPro" id="IPR002889">
    <property type="entry name" value="WSC_carb-bd"/>
</dbReference>
<dbReference type="Pfam" id="PF01822">
    <property type="entry name" value="WSC"/>
    <property type="match status" value="1"/>
</dbReference>
<evidence type="ECO:0000313" key="10">
    <source>
        <dbReference type="EMBL" id="CAG2184527.1"/>
    </source>
</evidence>
<gene>
    <name evidence="10" type="ORF">MEDL_185</name>
</gene>
<evidence type="ECO:0000256" key="3">
    <source>
        <dbReference type="ARBA" id="ARBA00022729"/>
    </source>
</evidence>
<evidence type="ECO:0000259" key="9">
    <source>
        <dbReference type="PROSITE" id="PS51212"/>
    </source>
</evidence>
<name>A0A8S3PSK2_MYTED</name>
<feature type="transmembrane region" description="Helical" evidence="8">
    <location>
        <begin position="571"/>
        <end position="593"/>
    </location>
</feature>
<feature type="region of interest" description="Disordered" evidence="7">
    <location>
        <begin position="603"/>
        <end position="626"/>
    </location>
</feature>
<evidence type="ECO:0000256" key="4">
    <source>
        <dbReference type="ARBA" id="ARBA00022989"/>
    </source>
</evidence>
<evidence type="ECO:0000256" key="2">
    <source>
        <dbReference type="ARBA" id="ARBA00022692"/>
    </source>
</evidence>
<feature type="compositionally biased region" description="Basic and acidic residues" evidence="7">
    <location>
        <begin position="603"/>
        <end position="624"/>
    </location>
</feature>
<dbReference type="InterPro" id="IPR051836">
    <property type="entry name" value="Kremen_rcpt"/>
</dbReference>
<protein>
    <recommendedName>
        <fullName evidence="9">WSC domain-containing protein</fullName>
    </recommendedName>
</protein>
<dbReference type="EMBL" id="CAJPWZ010000007">
    <property type="protein sequence ID" value="CAG2184527.1"/>
    <property type="molecule type" value="Genomic_DNA"/>
</dbReference>
<reference evidence="10" key="1">
    <citation type="submission" date="2021-03" db="EMBL/GenBank/DDBJ databases">
        <authorList>
            <person name="Bekaert M."/>
        </authorList>
    </citation>
    <scope>NUCLEOTIDE SEQUENCE</scope>
</reference>
<comment type="subcellular location">
    <subcellularLocation>
        <location evidence="1">Membrane</location>
        <topology evidence="1">Single-pass membrane protein</topology>
    </subcellularLocation>
</comment>
<dbReference type="PROSITE" id="PS51212">
    <property type="entry name" value="WSC"/>
    <property type="match status" value="1"/>
</dbReference>
<keyword evidence="6" id="KW-0325">Glycoprotein</keyword>
<keyword evidence="5 8" id="KW-0472">Membrane</keyword>
<keyword evidence="3" id="KW-0732">Signal</keyword>
<evidence type="ECO:0000256" key="1">
    <source>
        <dbReference type="ARBA" id="ARBA00004167"/>
    </source>
</evidence>
<proteinExistence type="predicted"/>
<accession>A0A8S3PSK2</accession>
<comment type="caution">
    <text evidence="10">The sequence shown here is derived from an EMBL/GenBank/DDBJ whole genome shotgun (WGS) entry which is preliminary data.</text>
</comment>
<evidence type="ECO:0000313" key="11">
    <source>
        <dbReference type="Proteomes" id="UP000683360"/>
    </source>
</evidence>
<dbReference type="OrthoDB" id="6096668at2759"/>
<organism evidence="10 11">
    <name type="scientific">Mytilus edulis</name>
    <name type="common">Blue mussel</name>
    <dbReference type="NCBI Taxonomy" id="6550"/>
    <lineage>
        <taxon>Eukaryota</taxon>
        <taxon>Metazoa</taxon>
        <taxon>Spiralia</taxon>
        <taxon>Lophotrochozoa</taxon>
        <taxon>Mollusca</taxon>
        <taxon>Bivalvia</taxon>
        <taxon>Autobranchia</taxon>
        <taxon>Pteriomorphia</taxon>
        <taxon>Mytilida</taxon>
        <taxon>Mytiloidea</taxon>
        <taxon>Mytilidae</taxon>
        <taxon>Mytilinae</taxon>
        <taxon>Mytilus</taxon>
    </lineage>
</organism>